<name>A0AAD4I4G5_9PEZI</name>
<feature type="compositionally biased region" description="Polar residues" evidence="1">
    <location>
        <begin position="13"/>
        <end position="27"/>
    </location>
</feature>
<dbReference type="EMBL" id="JAHCVI010000001">
    <property type="protein sequence ID" value="KAG7293235.1"/>
    <property type="molecule type" value="Genomic_DNA"/>
</dbReference>
<evidence type="ECO:0000256" key="1">
    <source>
        <dbReference type="SAM" id="MobiDB-lite"/>
    </source>
</evidence>
<organism evidence="2 3">
    <name type="scientific">Staphylotrichum longicolle</name>
    <dbReference type="NCBI Taxonomy" id="669026"/>
    <lineage>
        <taxon>Eukaryota</taxon>
        <taxon>Fungi</taxon>
        <taxon>Dikarya</taxon>
        <taxon>Ascomycota</taxon>
        <taxon>Pezizomycotina</taxon>
        <taxon>Sordariomycetes</taxon>
        <taxon>Sordariomycetidae</taxon>
        <taxon>Sordariales</taxon>
        <taxon>Chaetomiaceae</taxon>
        <taxon>Staphylotrichum</taxon>
    </lineage>
</organism>
<keyword evidence="3" id="KW-1185">Reference proteome</keyword>
<evidence type="ECO:0000313" key="2">
    <source>
        <dbReference type="EMBL" id="KAG7293235.1"/>
    </source>
</evidence>
<evidence type="ECO:0000313" key="3">
    <source>
        <dbReference type="Proteomes" id="UP001197093"/>
    </source>
</evidence>
<protein>
    <submittedName>
        <fullName evidence="2">Uncharacterized protein</fullName>
    </submittedName>
</protein>
<reference evidence="2" key="1">
    <citation type="submission" date="2023-02" db="EMBL/GenBank/DDBJ databases">
        <authorList>
            <person name="Palmer J.M."/>
        </authorList>
    </citation>
    <scope>NUCLEOTIDE SEQUENCE</scope>
    <source>
        <strain evidence="2">FW57</strain>
    </source>
</reference>
<feature type="compositionally biased region" description="Basic and acidic residues" evidence="1">
    <location>
        <begin position="163"/>
        <end position="172"/>
    </location>
</feature>
<comment type="caution">
    <text evidence="2">The sequence shown here is derived from an EMBL/GenBank/DDBJ whole genome shotgun (WGS) entry which is preliminary data.</text>
</comment>
<feature type="region of interest" description="Disordered" evidence="1">
    <location>
        <begin position="13"/>
        <end position="56"/>
    </location>
</feature>
<accession>A0AAD4I4G5</accession>
<proteinExistence type="predicted"/>
<dbReference type="AlphaFoldDB" id="A0AAD4I4G5"/>
<dbReference type="Proteomes" id="UP001197093">
    <property type="component" value="Unassembled WGS sequence"/>
</dbReference>
<feature type="compositionally biased region" description="Polar residues" evidence="1">
    <location>
        <begin position="177"/>
        <end position="195"/>
    </location>
</feature>
<sequence>MWEETGAPMYPSFSTPAYHSPQHVPSYQTPPPSQALIQSPPMVREPSRPPTPRPMGLLKQLPAEAVKNIRMMVGWEDCWNVCQANHWFRENFHPDLFTEEGKLLGLLDAERLYGRHGAEDSDMPSSRKSDGNEPPWLGCYHCYRRKPYEAFELFKWANSSSKNAHDADETKTRRYKSPSQKQGHPYSPASTSSERTPPPANPHYDPSLTRSGLTAAAASRGHRTSPDAADNCSNISPRIKETWGVRRFCVECGLDKGYYNPGDLIDVQRPKEAKLARWVCRCRRLHERPRDTKCSGCGDIVPLSCPRRM</sequence>
<feature type="region of interest" description="Disordered" evidence="1">
    <location>
        <begin position="162"/>
        <end position="229"/>
    </location>
</feature>
<gene>
    <name evidence="2" type="ORF">NEMBOFW57_003281</name>
</gene>